<reference evidence="1 2" key="1">
    <citation type="submission" date="2012-12" db="EMBL/GenBank/DDBJ databases">
        <title>Genome Assembly of Photobacterium sp. AK15.</title>
        <authorList>
            <person name="Khatri I."/>
            <person name="Vaidya B."/>
            <person name="Srinivas T.N.R."/>
            <person name="Subramanian S."/>
            <person name="Pinnaka A."/>
        </authorList>
    </citation>
    <scope>NUCLEOTIDE SEQUENCE [LARGE SCALE GENOMIC DNA]</scope>
    <source>
        <strain evidence="1 2">AK15</strain>
    </source>
</reference>
<organism evidence="1 2">
    <name type="scientific">Photobacterium marinum</name>
    <dbReference type="NCBI Taxonomy" id="1056511"/>
    <lineage>
        <taxon>Bacteria</taxon>
        <taxon>Pseudomonadati</taxon>
        <taxon>Pseudomonadota</taxon>
        <taxon>Gammaproteobacteria</taxon>
        <taxon>Vibrionales</taxon>
        <taxon>Vibrionaceae</taxon>
        <taxon>Photobacterium</taxon>
    </lineage>
</organism>
<accession>L8J955</accession>
<protein>
    <submittedName>
        <fullName evidence="1">Putative membrane protein</fullName>
    </submittedName>
</protein>
<dbReference type="RefSeq" id="WP_007469580.1">
    <property type="nucleotide sequence ID" value="NZ_AMZO01000033.1"/>
</dbReference>
<keyword evidence="2" id="KW-1185">Reference proteome</keyword>
<dbReference type="EMBL" id="AMZO01000033">
    <property type="protein sequence ID" value="ELR64079.1"/>
    <property type="molecule type" value="Genomic_DNA"/>
</dbReference>
<proteinExistence type="predicted"/>
<dbReference type="OrthoDB" id="5348860at2"/>
<dbReference type="AlphaFoldDB" id="L8J955"/>
<dbReference type="PATRIC" id="fig|1056511.3.peg.4083"/>
<comment type="caution">
    <text evidence="1">The sequence shown here is derived from an EMBL/GenBank/DDBJ whole genome shotgun (WGS) entry which is preliminary data.</text>
</comment>
<dbReference type="PROSITE" id="PS51257">
    <property type="entry name" value="PROKAR_LIPOPROTEIN"/>
    <property type="match status" value="1"/>
</dbReference>
<gene>
    <name evidence="1" type="ORF">C942_03160</name>
</gene>
<name>L8J955_9GAMM</name>
<evidence type="ECO:0000313" key="2">
    <source>
        <dbReference type="Proteomes" id="UP000011134"/>
    </source>
</evidence>
<dbReference type="Proteomes" id="UP000011134">
    <property type="component" value="Unassembled WGS sequence"/>
</dbReference>
<sequence>MTHLRQALPAIALMTLLTGCSGPSTSEPVDITPADSQQADASGNKVQAFMLRGSVVLGHESYSIQPCGSTKQYWLTIPPTERQALADITRPGYEPMYGEFIGYLEPAPADGFAADYDARFQVKQINLISAEMTQGCAQTPHQTRAFGHEPGWVVEISGNQASLLRPDNQRQQQIISKKRIQSGLQHYQGDAFQLDLTKQQCNDTMSDSLFGWHAELSWEGNSYRGCATLGSVDITRHWVGRYQGTSYIGGNPALTTTVTLNPDHSATTRYDYPSGDPSTHETGFWQQASDNTVQVVMTKHQGRRLISQRLFTLDGDRLTTREETVSGQTYSLGNDGLSLKKQ</sequence>
<evidence type="ECO:0000313" key="1">
    <source>
        <dbReference type="EMBL" id="ELR64079.1"/>
    </source>
</evidence>